<dbReference type="Pfam" id="PF13864">
    <property type="entry name" value="Enkurin"/>
    <property type="match status" value="1"/>
</dbReference>
<keyword evidence="4" id="KW-0206">Cytoskeleton</keyword>
<name>A0A7R8W8U0_9CRUS</name>
<feature type="compositionally biased region" description="Basic and acidic residues" evidence="6">
    <location>
        <begin position="113"/>
        <end position="137"/>
    </location>
</feature>
<proteinExistence type="predicted"/>
<dbReference type="AlphaFoldDB" id="A0A7R8W8U0"/>
<gene>
    <name evidence="7" type="ORF">CTOB1V02_LOCUS2378</name>
</gene>
<evidence type="ECO:0000256" key="6">
    <source>
        <dbReference type="SAM" id="MobiDB-lite"/>
    </source>
</evidence>
<evidence type="ECO:0000256" key="4">
    <source>
        <dbReference type="ARBA" id="ARBA00023212"/>
    </source>
</evidence>
<feature type="compositionally biased region" description="Polar residues" evidence="6">
    <location>
        <begin position="103"/>
        <end position="112"/>
    </location>
</feature>
<evidence type="ECO:0000256" key="5">
    <source>
        <dbReference type="ARBA" id="ARBA00023273"/>
    </source>
</evidence>
<dbReference type="OrthoDB" id="10264920at2759"/>
<keyword evidence="5" id="KW-0966">Cell projection</keyword>
<evidence type="ECO:0000256" key="3">
    <source>
        <dbReference type="ARBA" id="ARBA00022490"/>
    </source>
</evidence>
<dbReference type="EMBL" id="OB660364">
    <property type="protein sequence ID" value="CAD7224420.1"/>
    <property type="molecule type" value="Genomic_DNA"/>
</dbReference>
<protein>
    <submittedName>
        <fullName evidence="7">Uncharacterized protein</fullName>
    </submittedName>
</protein>
<dbReference type="GO" id="GO:0005929">
    <property type="term" value="C:cilium"/>
    <property type="evidence" value="ECO:0007669"/>
    <property type="project" value="UniProtKB-SubCell"/>
</dbReference>
<dbReference type="PANTHER" id="PTHR21490:SF2">
    <property type="entry name" value="ENKURIN DOMAIN-CONTAINING PROTEIN 1"/>
    <property type="match status" value="1"/>
</dbReference>
<feature type="region of interest" description="Disordered" evidence="6">
    <location>
        <begin position="1"/>
        <end position="62"/>
    </location>
</feature>
<feature type="region of interest" description="Disordered" evidence="6">
    <location>
        <begin position="90"/>
        <end position="141"/>
    </location>
</feature>
<accession>A0A7R8W8U0</accession>
<dbReference type="PROSITE" id="PS51665">
    <property type="entry name" value="ENKURIN"/>
    <property type="match status" value="1"/>
</dbReference>
<sequence length="366" mass="41490">MTRMEVALPASYEFGNSDLPSFTKDKPESPRPQTPPEPEEERSTSDDDAGGQRCEKVGGEGETLVLKNVKESCAGVQTEALQNDVNATAVEKAMSKSKHRISKTVQVSSEPTKQTKEAEDESGHSHRNRNLSEEDRKKRLSKLIAGLQRQTMSLAFSGHQIHYRRGPGSNRVRASKSLTALNKISADLKRKPEKEQHLASLQNLNQIQIRCPTPPWTPVKGLSASPARKPTEDKKQQLFWLGNKPPPKHPVQLPETYKKGTVPRYLLRRRKEWARQEAQEEERRKKEALPVGHTLMEERERLATLKGLEEKRSTLERELVMLPVALDTNRVKRLKQNLEEELAKVDDGIRIFSKPQVFIKLPDGTK</sequence>
<dbReference type="InterPro" id="IPR052102">
    <property type="entry name" value="Enkurin_domain-protein"/>
</dbReference>
<keyword evidence="3" id="KW-0963">Cytoplasm</keyword>
<dbReference type="PANTHER" id="PTHR21490">
    <property type="entry name" value="ENKURIN-RELATED"/>
    <property type="match status" value="1"/>
</dbReference>
<reference evidence="7" key="1">
    <citation type="submission" date="2020-11" db="EMBL/GenBank/DDBJ databases">
        <authorList>
            <person name="Tran Van P."/>
        </authorList>
    </citation>
    <scope>NUCLEOTIDE SEQUENCE</scope>
</reference>
<evidence type="ECO:0000313" key="7">
    <source>
        <dbReference type="EMBL" id="CAD7224420.1"/>
    </source>
</evidence>
<dbReference type="GO" id="GO:0005881">
    <property type="term" value="C:cytoplasmic microtubule"/>
    <property type="evidence" value="ECO:0007669"/>
    <property type="project" value="TreeGrafter"/>
</dbReference>
<evidence type="ECO:0000256" key="2">
    <source>
        <dbReference type="ARBA" id="ARBA00004245"/>
    </source>
</evidence>
<evidence type="ECO:0000256" key="1">
    <source>
        <dbReference type="ARBA" id="ARBA00004138"/>
    </source>
</evidence>
<organism evidence="7">
    <name type="scientific">Cyprideis torosa</name>
    <dbReference type="NCBI Taxonomy" id="163714"/>
    <lineage>
        <taxon>Eukaryota</taxon>
        <taxon>Metazoa</taxon>
        <taxon>Ecdysozoa</taxon>
        <taxon>Arthropoda</taxon>
        <taxon>Crustacea</taxon>
        <taxon>Oligostraca</taxon>
        <taxon>Ostracoda</taxon>
        <taxon>Podocopa</taxon>
        <taxon>Podocopida</taxon>
        <taxon>Cytherocopina</taxon>
        <taxon>Cytheroidea</taxon>
        <taxon>Cytherideidae</taxon>
        <taxon>Cyprideis</taxon>
    </lineage>
</organism>
<dbReference type="InterPro" id="IPR027012">
    <property type="entry name" value="Enkurin_dom"/>
</dbReference>
<comment type="subcellular location">
    <subcellularLocation>
        <location evidence="1">Cell projection</location>
        <location evidence="1">Cilium</location>
    </subcellularLocation>
    <subcellularLocation>
        <location evidence="2">Cytoplasm</location>
        <location evidence="2">Cytoskeleton</location>
    </subcellularLocation>
</comment>